<reference evidence="1" key="2">
    <citation type="submission" date="2016-08" db="EMBL/GenBank/DDBJ databases">
        <authorList>
            <person name="Seilhamer J.J."/>
        </authorList>
    </citation>
    <scope>NUCLEOTIDE SEQUENCE [LARGE SCALE GENOMIC DNA]</scope>
    <source>
        <strain evidence="1">SA1</strain>
        <plasmid evidence="1">pSA1</plasmid>
    </source>
</reference>
<dbReference type="AlphaFoldDB" id="A0A031K1E0"/>
<sequence>MTEITRRTALAGIGIAGVGITGGVAGLVARGGSGAALRAVLHRLAGPFTMSDADFALFAKDFGARHGYLGYMEAGALHLLEVFGGARWFALRQPGIAERFDAFDRKLLTEFVLATRHDGSDDPGHLEYHGLFADNPCSNPFAQLG</sequence>
<organism evidence="2 3">
    <name type="scientific">Novosphingobium resinovorum</name>
    <dbReference type="NCBI Taxonomy" id="158500"/>
    <lineage>
        <taxon>Bacteria</taxon>
        <taxon>Pseudomonadati</taxon>
        <taxon>Pseudomonadota</taxon>
        <taxon>Alphaproteobacteria</taxon>
        <taxon>Sphingomonadales</taxon>
        <taxon>Sphingomonadaceae</taxon>
        <taxon>Novosphingobium</taxon>
    </lineage>
</organism>
<proteinExistence type="predicted"/>
<geneLocation type="plasmid" evidence="1 4">
    <name>pSA1</name>
</geneLocation>
<gene>
    <name evidence="1" type="ORF">BES08_19020</name>
    <name evidence="2" type="ORF">BV97_01742</name>
</gene>
<dbReference type="EMBL" id="CP017076">
    <property type="protein sequence ID" value="AOR78992.1"/>
    <property type="molecule type" value="Genomic_DNA"/>
</dbReference>
<evidence type="ECO:0000313" key="2">
    <source>
        <dbReference type="EMBL" id="EZP82818.1"/>
    </source>
</evidence>
<accession>A0A031K1E0</accession>
<dbReference type="RefSeq" id="WP_008828445.1">
    <property type="nucleotide sequence ID" value="NZ_CP017076.1"/>
</dbReference>
<dbReference type="PROSITE" id="PS51318">
    <property type="entry name" value="TAT"/>
    <property type="match status" value="1"/>
</dbReference>
<keyword evidence="4" id="KW-1185">Reference proteome</keyword>
<name>A0A031K1E0_9SPHN</name>
<evidence type="ECO:0000313" key="4">
    <source>
        <dbReference type="Proteomes" id="UP000094626"/>
    </source>
</evidence>
<dbReference type="Proteomes" id="UP000024329">
    <property type="component" value="Unassembled WGS sequence"/>
</dbReference>
<reference evidence="4" key="3">
    <citation type="journal article" date="2017" name="J. Biotechnol.">
        <title>Complete genome sequence of Novosphingobium resinovorum SA1, a versatile xenobiotic-degrading bacterium capable of utilizing sulfanilic acid.</title>
        <authorList>
            <person name="Hegedus B."/>
            <person name="Kos P.B."/>
            <person name="Balint B."/>
            <person name="Maroti G."/>
            <person name="Gan H.M."/>
            <person name="Perei K."/>
            <person name="Rakhely G."/>
        </authorList>
    </citation>
    <scope>NUCLEOTIDE SEQUENCE [LARGE SCALE GENOMIC DNA]</scope>
    <source>
        <strain evidence="4">SA1</strain>
    </source>
</reference>
<evidence type="ECO:0000313" key="1">
    <source>
        <dbReference type="EMBL" id="AOR78992.1"/>
    </source>
</evidence>
<protein>
    <submittedName>
        <fullName evidence="2">Uncharacterized protein</fullName>
    </submittedName>
</protein>
<dbReference type="InterPro" id="IPR006311">
    <property type="entry name" value="TAT_signal"/>
</dbReference>
<evidence type="ECO:0000313" key="3">
    <source>
        <dbReference type="Proteomes" id="UP000024329"/>
    </source>
</evidence>
<keyword evidence="1" id="KW-0614">Plasmid</keyword>
<dbReference type="KEGG" id="nre:BES08_19020"/>
<reference evidence="2 3" key="1">
    <citation type="submission" date="2014-03" db="EMBL/GenBank/DDBJ databases">
        <title>Whole genome sequence of Novosphingobium resinovorum KF1.</title>
        <authorList>
            <person name="Gan H.M."/>
            <person name="Gan H.Y."/>
            <person name="Chew T.H."/>
            <person name="Savka M.A."/>
        </authorList>
    </citation>
    <scope>NUCLEOTIDE SEQUENCE [LARGE SCALE GENOMIC DNA]</scope>
    <source>
        <strain evidence="2 3">KF1</strain>
    </source>
</reference>
<dbReference type="OrthoDB" id="8089890at2"/>
<dbReference type="PATRIC" id="fig|158500.4.peg.1786"/>
<dbReference type="eggNOG" id="ENOG5031CCB">
    <property type="taxonomic scope" value="Bacteria"/>
</dbReference>
<dbReference type="Proteomes" id="UP000094626">
    <property type="component" value="Plasmid pSA1"/>
</dbReference>
<dbReference type="EMBL" id="JFYZ01000005">
    <property type="protein sequence ID" value="EZP82818.1"/>
    <property type="molecule type" value="Genomic_DNA"/>
</dbReference>